<comment type="similarity">
    <text evidence="2">Belongs to the sulfatase family.</text>
</comment>
<dbReference type="PANTHER" id="PTHR10342:SF274">
    <property type="entry name" value="ARYLSULFATASE B"/>
    <property type="match status" value="1"/>
</dbReference>
<keyword evidence="6" id="KW-0325">Glycoprotein</keyword>
<protein>
    <recommendedName>
        <fullName evidence="7">Sulfatase N-terminal domain-containing protein</fullName>
    </recommendedName>
</protein>
<dbReference type="Gene3D" id="3.40.720.10">
    <property type="entry name" value="Alkaline Phosphatase, subunit A"/>
    <property type="match status" value="1"/>
</dbReference>
<dbReference type="InterPro" id="IPR017850">
    <property type="entry name" value="Alkaline_phosphatase_core_sf"/>
</dbReference>
<dbReference type="InterPro" id="IPR000917">
    <property type="entry name" value="Sulfatase_N"/>
</dbReference>
<evidence type="ECO:0000256" key="1">
    <source>
        <dbReference type="ARBA" id="ARBA00001913"/>
    </source>
</evidence>
<evidence type="ECO:0000313" key="8">
    <source>
        <dbReference type="EMBL" id="CAH3181358.1"/>
    </source>
</evidence>
<organism evidence="8 9">
    <name type="scientific">Porites lobata</name>
    <dbReference type="NCBI Taxonomy" id="104759"/>
    <lineage>
        <taxon>Eukaryota</taxon>
        <taxon>Metazoa</taxon>
        <taxon>Cnidaria</taxon>
        <taxon>Anthozoa</taxon>
        <taxon>Hexacorallia</taxon>
        <taxon>Scleractinia</taxon>
        <taxon>Fungiina</taxon>
        <taxon>Poritidae</taxon>
        <taxon>Porites</taxon>
    </lineage>
</organism>
<keyword evidence="9" id="KW-1185">Reference proteome</keyword>
<keyword evidence="3" id="KW-0479">Metal-binding</keyword>
<evidence type="ECO:0000256" key="6">
    <source>
        <dbReference type="ARBA" id="ARBA00023180"/>
    </source>
</evidence>
<dbReference type="SUPFAM" id="SSF53649">
    <property type="entry name" value="Alkaline phosphatase-like"/>
    <property type="match status" value="1"/>
</dbReference>
<dbReference type="PANTHER" id="PTHR10342">
    <property type="entry name" value="ARYLSULFATASE"/>
    <property type="match status" value="1"/>
</dbReference>
<dbReference type="InterPro" id="IPR047115">
    <property type="entry name" value="ARSB"/>
</dbReference>
<dbReference type="PROSITE" id="PS00149">
    <property type="entry name" value="SULFATASE_2"/>
    <property type="match status" value="1"/>
</dbReference>
<evidence type="ECO:0000256" key="3">
    <source>
        <dbReference type="ARBA" id="ARBA00022723"/>
    </source>
</evidence>
<comment type="caution">
    <text evidence="8">The sequence shown here is derived from an EMBL/GenBank/DDBJ whole genome shotgun (WGS) entry which is preliminary data.</text>
</comment>
<evidence type="ECO:0000256" key="5">
    <source>
        <dbReference type="ARBA" id="ARBA00022837"/>
    </source>
</evidence>
<keyword evidence="4" id="KW-0378">Hydrolase</keyword>
<gene>
    <name evidence="8" type="ORF">PLOB_00024564</name>
</gene>
<evidence type="ECO:0000259" key="7">
    <source>
        <dbReference type="Pfam" id="PF00884"/>
    </source>
</evidence>
<accession>A0ABN8RQJ8</accession>
<reference evidence="8 9" key="1">
    <citation type="submission" date="2022-05" db="EMBL/GenBank/DDBJ databases">
        <authorList>
            <consortium name="Genoscope - CEA"/>
            <person name="William W."/>
        </authorList>
    </citation>
    <scope>NUCLEOTIDE SEQUENCE [LARGE SCALE GENOMIC DNA]</scope>
</reference>
<dbReference type="Proteomes" id="UP001159405">
    <property type="component" value="Unassembled WGS sequence"/>
</dbReference>
<keyword evidence="5" id="KW-0106">Calcium</keyword>
<comment type="cofactor">
    <cofactor evidence="1">
        <name>Ca(2+)</name>
        <dbReference type="ChEBI" id="CHEBI:29108"/>
    </cofactor>
</comment>
<proteinExistence type="inferred from homology"/>
<dbReference type="InterPro" id="IPR024607">
    <property type="entry name" value="Sulfatase_CS"/>
</dbReference>
<sequence>MYNQFALQPEVLSFPECTLYIQSGIIRSMEPYGLPLNITTLPQKLKEAGYSTHMIGKWHLGFCSWSYTPLYRGFDSFYGIYLGAGDHYTHETAGILDLHDNETPVENKDGVYSTYLYAELFHLPDHTEKRNVIQLRFVRNEIAI</sequence>
<dbReference type="EMBL" id="CALNXK010000294">
    <property type="protein sequence ID" value="CAH3181358.1"/>
    <property type="molecule type" value="Genomic_DNA"/>
</dbReference>
<name>A0ABN8RQJ8_9CNID</name>
<feature type="domain" description="Sulfatase N-terminal" evidence="7">
    <location>
        <begin position="32"/>
        <end position="94"/>
    </location>
</feature>
<evidence type="ECO:0000256" key="4">
    <source>
        <dbReference type="ARBA" id="ARBA00022801"/>
    </source>
</evidence>
<evidence type="ECO:0000313" key="9">
    <source>
        <dbReference type="Proteomes" id="UP001159405"/>
    </source>
</evidence>
<dbReference type="Pfam" id="PF00884">
    <property type="entry name" value="Sulfatase"/>
    <property type="match status" value="1"/>
</dbReference>
<evidence type="ECO:0000256" key="2">
    <source>
        <dbReference type="ARBA" id="ARBA00008779"/>
    </source>
</evidence>